<reference evidence="6 7" key="1">
    <citation type="submission" date="2019-06" db="EMBL/GenBank/DDBJ databases">
        <title>Whole genome sequence for Rhodospirillaceae sp. R148.</title>
        <authorList>
            <person name="Wang G."/>
        </authorList>
    </citation>
    <scope>NUCLEOTIDE SEQUENCE [LARGE SCALE GENOMIC DNA]</scope>
    <source>
        <strain evidence="6 7">R148</strain>
    </source>
</reference>
<sequence>MTSVALESFACGMAAPARFSSVLGSDILASNGLGVAVALFTLCNVSCKSSTTAAASCIFAAMINWDDAKVVLAIARGGTFAAAARGLAMDETTVARRLARLERALEVEVFQAYDGRRIPTSRGAGLIAQAERLEAEALRLEHLAGDSLEEAVGCVRIAATEMIARHILAPRIRALQAAHPKVTLRFLTGHENVSFARWETDLAVRLARPERGDLLVRKLADIRFAVFQASADPKARGPAASRQWLTYQEDLAHLPEARFVAGKLDGAEPLLRSNDLDALTRAVACGAGVACLPTFVAELASRGGADGLSIVPEEKDLNLSREAWLLMRPDQREVQSVRAVADWIIDAFREVQAGLAGQT</sequence>
<gene>
    <name evidence="6" type="ORF">FKG95_08785</name>
</gene>
<dbReference type="OrthoDB" id="7333438at2"/>
<evidence type="ECO:0000313" key="6">
    <source>
        <dbReference type="EMBL" id="TQV82302.1"/>
    </source>
</evidence>
<evidence type="ECO:0000256" key="4">
    <source>
        <dbReference type="ARBA" id="ARBA00023163"/>
    </source>
</evidence>
<dbReference type="InterPro" id="IPR036390">
    <property type="entry name" value="WH_DNA-bd_sf"/>
</dbReference>
<evidence type="ECO:0000256" key="3">
    <source>
        <dbReference type="ARBA" id="ARBA00023125"/>
    </source>
</evidence>
<accession>A0A545TYJ5</accession>
<dbReference type="SUPFAM" id="SSF53850">
    <property type="entry name" value="Periplasmic binding protein-like II"/>
    <property type="match status" value="1"/>
</dbReference>
<evidence type="ECO:0000259" key="5">
    <source>
        <dbReference type="PROSITE" id="PS50931"/>
    </source>
</evidence>
<protein>
    <submittedName>
        <fullName evidence="6">LysR family transcriptional regulator</fullName>
    </submittedName>
</protein>
<dbReference type="GO" id="GO:0003700">
    <property type="term" value="F:DNA-binding transcription factor activity"/>
    <property type="evidence" value="ECO:0007669"/>
    <property type="project" value="InterPro"/>
</dbReference>
<dbReference type="InterPro" id="IPR005119">
    <property type="entry name" value="LysR_subst-bd"/>
</dbReference>
<keyword evidence="7" id="KW-1185">Reference proteome</keyword>
<organism evidence="6 7">
    <name type="scientific">Denitrobaculum tricleocarpae</name>
    <dbReference type="NCBI Taxonomy" id="2591009"/>
    <lineage>
        <taxon>Bacteria</taxon>
        <taxon>Pseudomonadati</taxon>
        <taxon>Pseudomonadota</taxon>
        <taxon>Alphaproteobacteria</taxon>
        <taxon>Rhodospirillales</taxon>
        <taxon>Rhodospirillaceae</taxon>
        <taxon>Denitrobaculum</taxon>
    </lineage>
</organism>
<dbReference type="PANTHER" id="PTHR30537:SF3">
    <property type="entry name" value="TRANSCRIPTIONAL REGULATORY PROTEIN"/>
    <property type="match status" value="1"/>
</dbReference>
<dbReference type="SUPFAM" id="SSF46785">
    <property type="entry name" value="Winged helix' DNA-binding domain"/>
    <property type="match status" value="1"/>
</dbReference>
<dbReference type="GO" id="GO:0043565">
    <property type="term" value="F:sequence-specific DNA binding"/>
    <property type="evidence" value="ECO:0007669"/>
    <property type="project" value="TreeGrafter"/>
</dbReference>
<comment type="similarity">
    <text evidence="1">Belongs to the LysR transcriptional regulatory family.</text>
</comment>
<evidence type="ECO:0000313" key="7">
    <source>
        <dbReference type="Proteomes" id="UP000315252"/>
    </source>
</evidence>
<evidence type="ECO:0000256" key="1">
    <source>
        <dbReference type="ARBA" id="ARBA00009437"/>
    </source>
</evidence>
<dbReference type="Gene3D" id="3.40.190.290">
    <property type="match status" value="1"/>
</dbReference>
<evidence type="ECO:0000256" key="2">
    <source>
        <dbReference type="ARBA" id="ARBA00023015"/>
    </source>
</evidence>
<keyword evidence="2" id="KW-0805">Transcription regulation</keyword>
<name>A0A545TYJ5_9PROT</name>
<dbReference type="Pfam" id="PF00126">
    <property type="entry name" value="HTH_1"/>
    <property type="match status" value="1"/>
</dbReference>
<keyword evidence="3" id="KW-0238">DNA-binding</keyword>
<dbReference type="PANTHER" id="PTHR30537">
    <property type="entry name" value="HTH-TYPE TRANSCRIPTIONAL REGULATOR"/>
    <property type="match status" value="1"/>
</dbReference>
<dbReference type="EMBL" id="VHSH01000002">
    <property type="protein sequence ID" value="TQV82302.1"/>
    <property type="molecule type" value="Genomic_DNA"/>
</dbReference>
<dbReference type="PROSITE" id="PS50931">
    <property type="entry name" value="HTH_LYSR"/>
    <property type="match status" value="1"/>
</dbReference>
<feature type="domain" description="HTH lysR-type" evidence="5">
    <location>
        <begin position="63"/>
        <end position="120"/>
    </location>
</feature>
<dbReference type="Gene3D" id="1.10.10.10">
    <property type="entry name" value="Winged helix-like DNA-binding domain superfamily/Winged helix DNA-binding domain"/>
    <property type="match status" value="1"/>
</dbReference>
<comment type="caution">
    <text evidence="6">The sequence shown here is derived from an EMBL/GenBank/DDBJ whole genome shotgun (WGS) entry which is preliminary data.</text>
</comment>
<dbReference type="InterPro" id="IPR036388">
    <property type="entry name" value="WH-like_DNA-bd_sf"/>
</dbReference>
<dbReference type="AlphaFoldDB" id="A0A545TYJ5"/>
<dbReference type="GO" id="GO:0006351">
    <property type="term" value="P:DNA-templated transcription"/>
    <property type="evidence" value="ECO:0007669"/>
    <property type="project" value="TreeGrafter"/>
</dbReference>
<dbReference type="Proteomes" id="UP000315252">
    <property type="component" value="Unassembled WGS sequence"/>
</dbReference>
<dbReference type="Pfam" id="PF03466">
    <property type="entry name" value="LysR_substrate"/>
    <property type="match status" value="1"/>
</dbReference>
<proteinExistence type="inferred from homology"/>
<keyword evidence="4" id="KW-0804">Transcription</keyword>
<dbReference type="InterPro" id="IPR000847">
    <property type="entry name" value="LysR_HTH_N"/>
</dbReference>
<dbReference type="InterPro" id="IPR058163">
    <property type="entry name" value="LysR-type_TF_proteobact-type"/>
</dbReference>